<evidence type="ECO:0000313" key="2">
    <source>
        <dbReference type="EMBL" id="WDH85438.1"/>
    </source>
</evidence>
<keyword evidence="5" id="KW-1185">Reference proteome</keyword>
<accession>A0AAX3N6Z4</accession>
<name>A0AAX3N6Z4_9BACL</name>
<dbReference type="Gene3D" id="3.40.50.620">
    <property type="entry name" value="HUPs"/>
    <property type="match status" value="1"/>
</dbReference>
<dbReference type="EMBL" id="CP118102">
    <property type="protein sequence ID" value="WDH85438.1"/>
    <property type="molecule type" value="Genomic_DNA"/>
</dbReference>
<dbReference type="InterPro" id="IPR002500">
    <property type="entry name" value="PAPS_reduct_dom"/>
</dbReference>
<sequence>METYELVENTTKIGIQNRLKDYNSVILDTWDYLEAVGFSFHGVVRDWTAIFEKGVYFAIHHFVKDRPDLDCLAPDSGFSWKDLFQGDSVSGALFLFLEKSGFNLWMPEQAAIDALVATTVTDDSYMFGRNNYPSMSDWSYTSPKHKFQVYGFHRSCAVLIEIYALNIPPYGASKDQLPFPEDRCQPSFDIFDLATGASQKRTQRAIAGETLDFLEKVDDELLAVTRAKIKKIYDEHSIIGLLNSGGVDSRLTLQLMIEHAIKNPDPSKGIMVISADTLVENPGVKQIIHELRDALGRAFPWIEYHIVEPREDNTLLVCIIGKGYQAPSVSFKYCVRRLKIEPAREFLEAMFLAEGAEDTVLVLGSRDNESVMRKRSLSKHFGEDFYGHHPVGNIRTASPIRDWTKQEVVTYLAFNRGPWKKGARNTELLAFYGNAAGSECPLGAAVVNDNEAMMQCGKSARMGCYLCTISQDKSMGNLISTHPEYEKYYKFRRILKAIGQDIRYGGITGVQRIGKSKIGSGIGDLTIDCRTHLLQTMARLDIEWRKSEIITAYQMVLEREMVEGFPVTERFRDAIFQLIAVSGSMKNFFGHSVFDPYGTGVDQVTEEDNEAIKRILEKRRNMI</sequence>
<dbReference type="Proteomes" id="UP001220962">
    <property type="component" value="Plasmid unnamed1"/>
</dbReference>
<dbReference type="AlphaFoldDB" id="A0AAX3N6Z4"/>
<evidence type="ECO:0000259" key="1">
    <source>
        <dbReference type="Pfam" id="PF01507"/>
    </source>
</evidence>
<dbReference type="InterPro" id="IPR014729">
    <property type="entry name" value="Rossmann-like_a/b/a_fold"/>
</dbReference>
<evidence type="ECO:0000313" key="4">
    <source>
        <dbReference type="Proteomes" id="UP001220962"/>
    </source>
</evidence>
<dbReference type="Pfam" id="PF01507">
    <property type="entry name" value="PAPS_reduct"/>
    <property type="match status" value="1"/>
</dbReference>
<dbReference type="SUPFAM" id="SSF52402">
    <property type="entry name" value="Adenine nucleotide alpha hydrolases-like"/>
    <property type="match status" value="1"/>
</dbReference>
<evidence type="ECO:0000313" key="3">
    <source>
        <dbReference type="EMBL" id="WDI05403.1"/>
    </source>
</evidence>
<reference evidence="2 5" key="1">
    <citation type="submission" date="2023-02" db="EMBL/GenBank/DDBJ databases">
        <title>Pathogen: clinical or host-associated sample.</title>
        <authorList>
            <person name="Hergert J."/>
            <person name="Casey R."/>
            <person name="Wagner J."/>
            <person name="Young E.L."/>
            <person name="Oakeson K.F."/>
        </authorList>
    </citation>
    <scope>NUCLEOTIDE SEQUENCE</scope>
    <source>
        <strain evidence="3 5">2022CK-00829</strain>
        <strain evidence="2">2022CK-00830</strain>
        <plasmid evidence="2">unnamed1</plasmid>
        <plasmid evidence="3 5">unnamed2</plasmid>
    </source>
</reference>
<evidence type="ECO:0000313" key="5">
    <source>
        <dbReference type="Proteomes" id="UP001221519"/>
    </source>
</evidence>
<dbReference type="InterPro" id="IPR050128">
    <property type="entry name" value="Sulfate_adenylyltrnsfr_sub2"/>
</dbReference>
<gene>
    <name evidence="2" type="ORF">PUW23_25720</name>
    <name evidence="3" type="ORF">PUW25_26790</name>
</gene>
<protein>
    <submittedName>
        <fullName evidence="2">Phosphoadenosine phosphosulfate reductase family protein</fullName>
    </submittedName>
</protein>
<dbReference type="EMBL" id="CP118110">
    <property type="protein sequence ID" value="WDI05403.1"/>
    <property type="molecule type" value="Genomic_DNA"/>
</dbReference>
<feature type="domain" description="Phosphoadenosine phosphosulphate reductase" evidence="1">
    <location>
        <begin position="242"/>
        <end position="416"/>
    </location>
</feature>
<keyword evidence="2" id="KW-0614">Plasmid</keyword>
<geneLocation type="plasmid" evidence="2 4">
    <name>unnamed1</name>
</geneLocation>
<dbReference type="Proteomes" id="UP001221519">
    <property type="component" value="Plasmid unnamed2"/>
</dbReference>
<geneLocation type="plasmid" evidence="3 5">
    <name>unnamed2</name>
</geneLocation>
<proteinExistence type="predicted"/>
<organism evidence="2 4">
    <name type="scientific">Paenibacillus urinalis</name>
    <dbReference type="NCBI Taxonomy" id="521520"/>
    <lineage>
        <taxon>Bacteria</taxon>
        <taxon>Bacillati</taxon>
        <taxon>Bacillota</taxon>
        <taxon>Bacilli</taxon>
        <taxon>Bacillales</taxon>
        <taxon>Paenibacillaceae</taxon>
        <taxon>Paenibacillus</taxon>
    </lineage>
</organism>
<dbReference type="GO" id="GO:0003824">
    <property type="term" value="F:catalytic activity"/>
    <property type="evidence" value="ECO:0007669"/>
    <property type="project" value="InterPro"/>
</dbReference>
<dbReference type="PANTHER" id="PTHR43196:SF2">
    <property type="entry name" value="PHOSPHOADENOSINE PHOSPHOSULFATE REDUCTASE"/>
    <property type="match status" value="1"/>
</dbReference>
<dbReference type="RefSeq" id="WP_205055023.1">
    <property type="nucleotide sequence ID" value="NZ_CP118102.1"/>
</dbReference>
<dbReference type="PANTHER" id="PTHR43196">
    <property type="entry name" value="SULFATE ADENYLYLTRANSFERASE SUBUNIT 2"/>
    <property type="match status" value="1"/>
</dbReference>